<gene>
    <name evidence="2" type="primary">LOC119641590</name>
</gene>
<proteinExistence type="predicted"/>
<dbReference type="AlphaFoldDB" id="A0A9C5ZB41"/>
<protein>
    <submittedName>
        <fullName evidence="2">Uncharacterized protein LOC119641590</fullName>
    </submittedName>
</protein>
<dbReference type="Proteomes" id="UP000092443">
    <property type="component" value="Unplaced"/>
</dbReference>
<dbReference type="GeneID" id="119641590"/>
<accession>A0A9C5ZB41</accession>
<sequence length="212" mass="24834">MFGNLDELSRSRWRRPSSLYRPTVLVGNWFEERCSSETDPKAIIPGIYGKSGGLDDVTVYKTDFINPLKEDSEKIATDYLKLKQEGFSNRLSGEIANFTFGAGDSCTRNLPSITRTAYRMPPRKNHDEEYVPRQGKRQNVDNLQSYDVKNSNVRLMQRQACQHWMQYNYPYDVTRYREQFTPKSVIISVCCCHFIQNGICIRPHKHFERRFI</sequence>
<keyword evidence="1" id="KW-1185">Reference proteome</keyword>
<name>A0A9C5ZB41_9MUSC</name>
<organism evidence="1 2">
    <name type="scientific">Glossina fuscipes</name>
    <dbReference type="NCBI Taxonomy" id="7396"/>
    <lineage>
        <taxon>Eukaryota</taxon>
        <taxon>Metazoa</taxon>
        <taxon>Ecdysozoa</taxon>
        <taxon>Arthropoda</taxon>
        <taxon>Hexapoda</taxon>
        <taxon>Insecta</taxon>
        <taxon>Pterygota</taxon>
        <taxon>Neoptera</taxon>
        <taxon>Endopterygota</taxon>
        <taxon>Diptera</taxon>
        <taxon>Brachycera</taxon>
        <taxon>Muscomorpha</taxon>
        <taxon>Hippoboscoidea</taxon>
        <taxon>Glossinidae</taxon>
        <taxon>Glossina</taxon>
    </lineage>
</organism>
<dbReference type="RefSeq" id="XP_037896293.1">
    <property type="nucleotide sequence ID" value="XM_038040365.1"/>
</dbReference>
<dbReference type="KEGG" id="gfs:119641590"/>
<evidence type="ECO:0000313" key="1">
    <source>
        <dbReference type="Proteomes" id="UP000092443"/>
    </source>
</evidence>
<evidence type="ECO:0000313" key="2">
    <source>
        <dbReference type="RefSeq" id="XP_037896293.1"/>
    </source>
</evidence>
<reference evidence="2" key="1">
    <citation type="submission" date="2025-08" db="UniProtKB">
        <authorList>
            <consortium name="RefSeq"/>
        </authorList>
    </citation>
    <scope>IDENTIFICATION</scope>
    <source>
        <tissue evidence="2">Whole body pupa</tissue>
    </source>
</reference>